<organism evidence="2">
    <name type="scientific">Chromera velia CCMP2878</name>
    <dbReference type="NCBI Taxonomy" id="1169474"/>
    <lineage>
        <taxon>Eukaryota</taxon>
        <taxon>Sar</taxon>
        <taxon>Alveolata</taxon>
        <taxon>Colpodellida</taxon>
        <taxon>Chromeraceae</taxon>
        <taxon>Chromera</taxon>
    </lineage>
</organism>
<dbReference type="VEuPathDB" id="CryptoDB:Cvel_9621"/>
<accession>A0A0G4HZ02</accession>
<proteinExistence type="predicted"/>
<feature type="region of interest" description="Disordered" evidence="1">
    <location>
        <begin position="32"/>
        <end position="74"/>
    </location>
</feature>
<name>A0A0G4HZ02_9ALVE</name>
<protein>
    <submittedName>
        <fullName evidence="2">Uncharacterized protein</fullName>
    </submittedName>
</protein>
<sequence>MVRWLLRWRNRDSLRRRVLGGGLPQMKRELEGLALDSKRPTAGRGEIPKQQQMAQESSDDARRRERGQQGGASE</sequence>
<gene>
    <name evidence="2" type="ORF">Cvel_9621</name>
</gene>
<dbReference type="AlphaFoldDB" id="A0A0G4HZ02"/>
<reference evidence="2" key="1">
    <citation type="submission" date="2014-11" db="EMBL/GenBank/DDBJ databases">
        <authorList>
            <person name="Otto D Thomas"/>
            <person name="Naeem Raeece"/>
        </authorList>
    </citation>
    <scope>NUCLEOTIDE SEQUENCE</scope>
</reference>
<evidence type="ECO:0000256" key="1">
    <source>
        <dbReference type="SAM" id="MobiDB-lite"/>
    </source>
</evidence>
<evidence type="ECO:0000313" key="2">
    <source>
        <dbReference type="EMBL" id="CEM49800.1"/>
    </source>
</evidence>
<dbReference type="EMBL" id="CDMZ01004458">
    <property type="protein sequence ID" value="CEM49800.1"/>
    <property type="molecule type" value="Genomic_DNA"/>
</dbReference>